<reference evidence="6 7" key="2">
    <citation type="journal article" date="2017" name="Genome Biol.">
        <title>New reference genome sequences of hot pepper reveal the massive evolution of plant disease-resistance genes by retroduplication.</title>
        <authorList>
            <person name="Kim S."/>
            <person name="Park J."/>
            <person name="Yeom S.I."/>
            <person name="Kim Y.M."/>
            <person name="Seo E."/>
            <person name="Kim K.T."/>
            <person name="Kim M.S."/>
            <person name="Lee J.M."/>
            <person name="Cheong K."/>
            <person name="Shin H.S."/>
            <person name="Kim S.B."/>
            <person name="Han K."/>
            <person name="Lee J."/>
            <person name="Park M."/>
            <person name="Lee H.A."/>
            <person name="Lee H.Y."/>
            <person name="Lee Y."/>
            <person name="Oh S."/>
            <person name="Lee J.H."/>
            <person name="Choi E."/>
            <person name="Choi E."/>
            <person name="Lee S.E."/>
            <person name="Jeon J."/>
            <person name="Kim H."/>
            <person name="Choi G."/>
            <person name="Song H."/>
            <person name="Lee J."/>
            <person name="Lee S.C."/>
            <person name="Kwon J.K."/>
            <person name="Lee H.Y."/>
            <person name="Koo N."/>
            <person name="Hong Y."/>
            <person name="Kim R.W."/>
            <person name="Kang W.H."/>
            <person name="Huh J.H."/>
            <person name="Kang B.C."/>
            <person name="Yang T.J."/>
            <person name="Lee Y.H."/>
            <person name="Bennetzen J.L."/>
            <person name="Choi D."/>
        </authorList>
    </citation>
    <scope>NUCLEOTIDE SEQUENCE [LARGE SCALE GENOMIC DNA]</scope>
    <source>
        <strain evidence="7">cv. CM334</strain>
    </source>
</reference>
<dbReference type="STRING" id="4072.A0A2G2Z702"/>
<evidence type="ECO:0000256" key="3">
    <source>
        <dbReference type="ARBA" id="ARBA00022712"/>
    </source>
</evidence>
<evidence type="ECO:0000313" key="7">
    <source>
        <dbReference type="Proteomes" id="UP000222542"/>
    </source>
</evidence>
<dbReference type="Gene3D" id="3.40.50.300">
    <property type="entry name" value="P-loop containing nucleotide triphosphate hydrolases"/>
    <property type="match status" value="1"/>
</dbReference>
<proteinExistence type="inferred from homology"/>
<dbReference type="InterPro" id="IPR027417">
    <property type="entry name" value="P-loop_NTPase"/>
</dbReference>
<evidence type="ECO:0000256" key="5">
    <source>
        <dbReference type="ARBA" id="ARBA00022840"/>
    </source>
</evidence>
<gene>
    <name evidence="6" type="ORF">T459_15842</name>
</gene>
<evidence type="ECO:0000256" key="1">
    <source>
        <dbReference type="ARBA" id="ARBA00005842"/>
    </source>
</evidence>
<keyword evidence="2" id="KW-0808">Transferase</keyword>
<comment type="similarity">
    <text evidence="1">Belongs to the IPP transferase family.</text>
</comment>
<keyword evidence="4" id="KW-0547">Nucleotide-binding</keyword>
<comment type="caution">
    <text evidence="6">The sequence shown here is derived from an EMBL/GenBank/DDBJ whole genome shotgun (WGS) entry which is preliminary data.</text>
</comment>
<keyword evidence="5" id="KW-0067">ATP-binding</keyword>
<evidence type="ECO:0000256" key="4">
    <source>
        <dbReference type="ARBA" id="ARBA00022741"/>
    </source>
</evidence>
<keyword evidence="3" id="KW-0203">Cytokinin biosynthesis</keyword>
<dbReference type="EMBL" id="AYRZ02000006">
    <property type="protein sequence ID" value="PHT77790.1"/>
    <property type="molecule type" value="Genomic_DNA"/>
</dbReference>
<reference evidence="6 7" key="1">
    <citation type="journal article" date="2014" name="Nat. Genet.">
        <title>Genome sequence of the hot pepper provides insights into the evolution of pungency in Capsicum species.</title>
        <authorList>
            <person name="Kim S."/>
            <person name="Park M."/>
            <person name="Yeom S.I."/>
            <person name="Kim Y.M."/>
            <person name="Lee J.M."/>
            <person name="Lee H.A."/>
            <person name="Seo E."/>
            <person name="Choi J."/>
            <person name="Cheong K."/>
            <person name="Kim K.T."/>
            <person name="Jung K."/>
            <person name="Lee G.W."/>
            <person name="Oh S.K."/>
            <person name="Bae C."/>
            <person name="Kim S.B."/>
            <person name="Lee H.Y."/>
            <person name="Kim S.Y."/>
            <person name="Kim M.S."/>
            <person name="Kang B.C."/>
            <person name="Jo Y.D."/>
            <person name="Yang H.B."/>
            <person name="Jeong H.J."/>
            <person name="Kang W.H."/>
            <person name="Kwon J.K."/>
            <person name="Shin C."/>
            <person name="Lim J.Y."/>
            <person name="Park J.H."/>
            <person name="Huh J.H."/>
            <person name="Kim J.S."/>
            <person name="Kim B.D."/>
            <person name="Cohen O."/>
            <person name="Paran I."/>
            <person name="Suh M.C."/>
            <person name="Lee S.B."/>
            <person name="Kim Y.K."/>
            <person name="Shin Y."/>
            <person name="Noh S.J."/>
            <person name="Park J."/>
            <person name="Seo Y.S."/>
            <person name="Kwon S.Y."/>
            <person name="Kim H.A."/>
            <person name="Park J.M."/>
            <person name="Kim H.J."/>
            <person name="Choi S.B."/>
            <person name="Bosland P.W."/>
            <person name="Reeves G."/>
            <person name="Jo S.H."/>
            <person name="Lee B.W."/>
            <person name="Cho H.T."/>
            <person name="Choi H.S."/>
            <person name="Lee M.S."/>
            <person name="Yu Y."/>
            <person name="Do Choi Y."/>
            <person name="Park B.S."/>
            <person name="van Deynze A."/>
            <person name="Ashrafi H."/>
            <person name="Hill T."/>
            <person name="Kim W.T."/>
            <person name="Pai H.S."/>
            <person name="Ahn H.K."/>
            <person name="Yeam I."/>
            <person name="Giovannoni J.J."/>
            <person name="Rose J.K."/>
            <person name="Sorensen I."/>
            <person name="Lee S.J."/>
            <person name="Kim R.W."/>
            <person name="Choi I.Y."/>
            <person name="Choi B.S."/>
            <person name="Lim J.S."/>
            <person name="Lee Y.H."/>
            <person name="Choi D."/>
        </authorList>
    </citation>
    <scope>NUCLEOTIDE SEQUENCE [LARGE SCALE GENOMIC DNA]</scope>
    <source>
        <strain evidence="7">cv. CM334</strain>
    </source>
</reference>
<dbReference type="Gramene" id="PHT77790">
    <property type="protein sequence ID" value="PHT77790"/>
    <property type="gene ID" value="T459_15842"/>
</dbReference>
<dbReference type="PANTHER" id="PTHR11088">
    <property type="entry name" value="TRNA DIMETHYLALLYLTRANSFERASE"/>
    <property type="match status" value="1"/>
</dbReference>
<dbReference type="GO" id="GO:0009691">
    <property type="term" value="P:cytokinin biosynthetic process"/>
    <property type="evidence" value="ECO:0007669"/>
    <property type="project" value="UniProtKB-KW"/>
</dbReference>
<protein>
    <submittedName>
        <fullName evidence="6">Uncharacterized protein</fullName>
    </submittedName>
</protein>
<name>A0A2G2Z702_CAPAN</name>
<dbReference type="AlphaFoldDB" id="A0A2G2Z702"/>
<dbReference type="PANTHER" id="PTHR11088:SF59">
    <property type="entry name" value="ADENYLATE ISOPENTENYLTRANSFERASE"/>
    <property type="match status" value="1"/>
</dbReference>
<keyword evidence="7" id="KW-1185">Reference proteome</keyword>
<dbReference type="Proteomes" id="UP000222542">
    <property type="component" value="Unassembled WGS sequence"/>
</dbReference>
<organism evidence="6 7">
    <name type="scientific">Capsicum annuum</name>
    <name type="common">Capsicum pepper</name>
    <dbReference type="NCBI Taxonomy" id="4072"/>
    <lineage>
        <taxon>Eukaryota</taxon>
        <taxon>Viridiplantae</taxon>
        <taxon>Streptophyta</taxon>
        <taxon>Embryophyta</taxon>
        <taxon>Tracheophyta</taxon>
        <taxon>Spermatophyta</taxon>
        <taxon>Magnoliopsida</taxon>
        <taxon>eudicotyledons</taxon>
        <taxon>Gunneridae</taxon>
        <taxon>Pentapetalae</taxon>
        <taxon>asterids</taxon>
        <taxon>lamiids</taxon>
        <taxon>Solanales</taxon>
        <taxon>Solanaceae</taxon>
        <taxon>Solanoideae</taxon>
        <taxon>Capsiceae</taxon>
        <taxon>Capsicum</taxon>
    </lineage>
</organism>
<evidence type="ECO:0000313" key="6">
    <source>
        <dbReference type="EMBL" id="PHT77790.1"/>
    </source>
</evidence>
<dbReference type="GO" id="GO:0005524">
    <property type="term" value="F:ATP binding"/>
    <property type="evidence" value="ECO:0007669"/>
    <property type="project" value="UniProtKB-KW"/>
</dbReference>
<evidence type="ECO:0000256" key="2">
    <source>
        <dbReference type="ARBA" id="ARBA00022679"/>
    </source>
</evidence>
<dbReference type="GO" id="GO:0016740">
    <property type="term" value="F:transferase activity"/>
    <property type="evidence" value="ECO:0007669"/>
    <property type="project" value="UniProtKB-KW"/>
</dbReference>
<dbReference type="InterPro" id="IPR039657">
    <property type="entry name" value="Dimethylallyltransferase"/>
</dbReference>
<sequence>MSTSVNSIIKLNKNKILFIMGDTGMRKSRLSVDRATHFSAQIINFDKMHVYKGLGIVTNKIIDSEKQSITHYWLGKYLFALSIYTKQLFK</sequence>
<accession>A0A2G2Z702</accession>
<dbReference type="OMA" id="TWKGARI"/>